<dbReference type="EMBL" id="AYKF01000110">
    <property type="protein sequence ID" value="ROO25749.1"/>
    <property type="molecule type" value="Genomic_DNA"/>
</dbReference>
<dbReference type="Pfam" id="PF02371">
    <property type="entry name" value="Transposase_20"/>
    <property type="match status" value="1"/>
</dbReference>
<dbReference type="PANTHER" id="PTHR33055:SF13">
    <property type="entry name" value="TRANSPOSASE"/>
    <property type="match status" value="1"/>
</dbReference>
<dbReference type="GO" id="GO:0003677">
    <property type="term" value="F:DNA binding"/>
    <property type="evidence" value="ECO:0007669"/>
    <property type="project" value="InterPro"/>
</dbReference>
<dbReference type="Pfam" id="PF01548">
    <property type="entry name" value="DEDD_Tnp_IS110"/>
    <property type="match status" value="1"/>
</dbReference>
<evidence type="ECO:0000313" key="4">
    <source>
        <dbReference type="Proteomes" id="UP000285123"/>
    </source>
</evidence>
<gene>
    <name evidence="3" type="ORF">SAHL_13965</name>
</gene>
<dbReference type="GO" id="GO:0004803">
    <property type="term" value="F:transposase activity"/>
    <property type="evidence" value="ECO:0007669"/>
    <property type="project" value="InterPro"/>
</dbReference>
<evidence type="ECO:0000259" key="1">
    <source>
        <dbReference type="Pfam" id="PF01548"/>
    </source>
</evidence>
<dbReference type="InterPro" id="IPR002525">
    <property type="entry name" value="Transp_IS110-like_N"/>
</dbReference>
<reference evidence="3 4" key="1">
    <citation type="submission" date="2013-10" db="EMBL/GenBank/DDBJ databases">
        <title>Salinisphaera halophila YIM 95161 Genome Sequencing.</title>
        <authorList>
            <person name="Lai Q."/>
            <person name="Li C."/>
            <person name="Shao Z."/>
        </authorList>
    </citation>
    <scope>NUCLEOTIDE SEQUENCE [LARGE SCALE GENOMIC DNA]</scope>
    <source>
        <strain evidence="3 4">YIM 95161</strain>
    </source>
</reference>
<dbReference type="RefSeq" id="WP_123592019.1">
    <property type="nucleotide sequence ID" value="NZ_AYKF01000110.1"/>
</dbReference>
<dbReference type="InterPro" id="IPR003346">
    <property type="entry name" value="Transposase_20"/>
</dbReference>
<evidence type="ECO:0000313" key="3">
    <source>
        <dbReference type="EMBL" id="ROO25749.1"/>
    </source>
</evidence>
<organism evidence="3 4">
    <name type="scientific">Salinisphaera orenii YIM 95161</name>
    <dbReference type="NCBI Taxonomy" id="1051139"/>
    <lineage>
        <taxon>Bacteria</taxon>
        <taxon>Pseudomonadati</taxon>
        <taxon>Pseudomonadota</taxon>
        <taxon>Gammaproteobacteria</taxon>
        <taxon>Salinisphaerales</taxon>
        <taxon>Salinisphaeraceae</taxon>
        <taxon>Salinisphaera</taxon>
    </lineage>
</organism>
<name>A0A423PJH8_9GAMM</name>
<dbReference type="OrthoDB" id="9795150at2"/>
<comment type="caution">
    <text evidence="3">The sequence shown here is derived from an EMBL/GenBank/DDBJ whole genome shotgun (WGS) entry which is preliminary data.</text>
</comment>
<sequence>MIGVGIDVGKCALDLARHDQPAVYRFDNTASGIAGILEHLASWGETQVVLEATGGLEKPVLDALIAAGHAVSRVNPRQARNFARASGQPAKTDALDAQGLADMAHCMFAKLARYVAPADWQTMLAAFVTRRTQVVGALQQQTQQIEAISVPELRALAAHSLATLRAEREALDKRIAELAKPHLTPAWRSIKGLGPVVQATLISQLPELGTLSRQQIAKLVGVAPLNRDSGTLRGRRGIFGGRRAVRKVLYMAALVAVRWEPQFKAFYEALKARGKRPKVALVASMRKLLVVLNARLRDERIALAMST</sequence>
<dbReference type="AlphaFoldDB" id="A0A423PJH8"/>
<dbReference type="NCBIfam" id="NF033542">
    <property type="entry name" value="transpos_IS110"/>
    <property type="match status" value="1"/>
</dbReference>
<dbReference type="PANTHER" id="PTHR33055">
    <property type="entry name" value="TRANSPOSASE FOR INSERTION SEQUENCE ELEMENT IS1111A"/>
    <property type="match status" value="1"/>
</dbReference>
<dbReference type="GO" id="GO:0006313">
    <property type="term" value="P:DNA transposition"/>
    <property type="evidence" value="ECO:0007669"/>
    <property type="project" value="InterPro"/>
</dbReference>
<proteinExistence type="predicted"/>
<dbReference type="Proteomes" id="UP000285123">
    <property type="component" value="Unassembled WGS sequence"/>
</dbReference>
<protein>
    <submittedName>
        <fullName evidence="3">Transposase</fullName>
    </submittedName>
</protein>
<dbReference type="InterPro" id="IPR047650">
    <property type="entry name" value="Transpos_IS110"/>
</dbReference>
<accession>A0A423PJH8</accession>
<feature type="domain" description="Transposase IS110-like N-terminal" evidence="1">
    <location>
        <begin position="4"/>
        <end position="147"/>
    </location>
</feature>
<feature type="domain" description="Transposase IS116/IS110/IS902 C-terminal" evidence="2">
    <location>
        <begin position="188"/>
        <end position="268"/>
    </location>
</feature>
<evidence type="ECO:0000259" key="2">
    <source>
        <dbReference type="Pfam" id="PF02371"/>
    </source>
</evidence>